<name>A0ABS6FEW9_9FIRM</name>
<feature type="signal peptide" evidence="2">
    <location>
        <begin position="1"/>
        <end position="21"/>
    </location>
</feature>
<accession>A0ABS6FEW9</accession>
<feature type="region of interest" description="Disordered" evidence="1">
    <location>
        <begin position="769"/>
        <end position="804"/>
    </location>
</feature>
<organism evidence="3 4">
    <name type="scientific">Peptoniphilus ovalis</name>
    <dbReference type="NCBI Taxonomy" id="2841503"/>
    <lineage>
        <taxon>Bacteria</taxon>
        <taxon>Bacillati</taxon>
        <taxon>Bacillota</taxon>
        <taxon>Tissierellia</taxon>
        <taxon>Tissierellales</taxon>
        <taxon>Peptoniphilaceae</taxon>
        <taxon>Peptoniphilus</taxon>
    </lineage>
</organism>
<dbReference type="EMBL" id="JAHLQO010000002">
    <property type="protein sequence ID" value="MBU5668710.1"/>
    <property type="molecule type" value="Genomic_DNA"/>
</dbReference>
<proteinExistence type="predicted"/>
<feature type="compositionally biased region" description="Polar residues" evidence="1">
    <location>
        <begin position="793"/>
        <end position="804"/>
    </location>
</feature>
<evidence type="ECO:0008006" key="5">
    <source>
        <dbReference type="Google" id="ProtNLM"/>
    </source>
</evidence>
<keyword evidence="4" id="KW-1185">Reference proteome</keyword>
<gene>
    <name evidence="3" type="ORF">KQI68_02530</name>
</gene>
<protein>
    <recommendedName>
        <fullName evidence="5">Histidine triad protein</fullName>
    </recommendedName>
</protein>
<comment type="caution">
    <text evidence="3">The sequence shown here is derived from an EMBL/GenBank/DDBJ whole genome shotgun (WGS) entry which is preliminary data.</text>
</comment>
<evidence type="ECO:0000313" key="4">
    <source>
        <dbReference type="Proteomes" id="UP000783742"/>
    </source>
</evidence>
<feature type="compositionally biased region" description="Basic and acidic residues" evidence="1">
    <location>
        <begin position="769"/>
        <end position="792"/>
    </location>
</feature>
<evidence type="ECO:0000256" key="2">
    <source>
        <dbReference type="SAM" id="SignalP"/>
    </source>
</evidence>
<sequence>MKNYKILATSTVLMLSLSLAACSNNKNSVENSPLASTMQNKYIEDDTTEVLLDDNDINTDDIVKVVPHGDHFHVFTKDGKEHITYSDPRNSSGEMEMVSVVGVDDLKNKDVVEIKKHGDHYHVYTADGSEFLTYENPANAFPNIKIGAYTGHHGQKTNSKVKSSLKGFLGKKVYANSKEDSKDEVVKILKHGDHYHVYTASGEEFITYEDPSSMYPNIKIGKYNGSHAPLNKVAKTNSVKKTKINPQNKENGGIEFISAVGASDLKNLDVVKILKHEDHYHVYTRDGREFITYENPSSEFPNIQIGTYVGSHGNKNSNNIGMNMNNNLIPNNFNNLNNKLNNNLSNNFNQNNNFKNQTNNPNEVVKILKHGDHYHVYTASGQEFITYTDPSSMYPNAQVGIYQGSHGPLNGKTNNNFNNKPNNNWNNLSGNNNIWDNPNQITPNLPNFPNNNSNPFLIRTIGANELISLNIMRIKKHGDHYHVYDDNNREYITYLSLGEVGTSFRGVIIEEYVGSHGNQKPNKQEDSKWPKGVTRIVDHGDHWHLYIGNKEIGVVRENPKNIYPNAEYIVEKGEDHSDINVGDKEVSEVANVSPRLVKSVVPYLDKNLKNMTNFGALNTDLPVYGSENETNNIFYWLHGNHYHAISVRQIIQNQRAGVYGDNSAEDVVATLKYRIENNLADLDNKPKTDKEQDAEELEMNRKKEFTNEVIKFLKNHYKGANVENGGFVGYITVTKNGETLDFNIASFEKRAGLIVYKLGELPKFIEREVPKKNEEDKKESLEENNKVEDNSLKSENSNTTEFSK</sequence>
<evidence type="ECO:0000313" key="3">
    <source>
        <dbReference type="EMBL" id="MBU5668710.1"/>
    </source>
</evidence>
<evidence type="ECO:0000256" key="1">
    <source>
        <dbReference type="SAM" id="MobiDB-lite"/>
    </source>
</evidence>
<keyword evidence="2" id="KW-0732">Signal</keyword>
<reference evidence="3 4" key="1">
    <citation type="submission" date="2021-06" db="EMBL/GenBank/DDBJ databases">
        <authorList>
            <person name="Sun Q."/>
            <person name="Li D."/>
        </authorList>
    </citation>
    <scope>NUCLEOTIDE SEQUENCE [LARGE SCALE GENOMIC DNA]</scope>
    <source>
        <strain evidence="3 4">MSJ-1</strain>
    </source>
</reference>
<dbReference type="Proteomes" id="UP000783742">
    <property type="component" value="Unassembled WGS sequence"/>
</dbReference>
<feature type="chain" id="PRO_5047369463" description="Histidine triad protein" evidence="2">
    <location>
        <begin position="22"/>
        <end position="804"/>
    </location>
</feature>
<dbReference type="PROSITE" id="PS51257">
    <property type="entry name" value="PROKAR_LIPOPROTEIN"/>
    <property type="match status" value="1"/>
</dbReference>